<accession>A0A7J5U0B9</accession>
<feature type="transmembrane region" description="Helical" evidence="2">
    <location>
        <begin position="112"/>
        <end position="139"/>
    </location>
</feature>
<evidence type="ECO:0000256" key="2">
    <source>
        <dbReference type="SAM" id="Phobius"/>
    </source>
</evidence>
<keyword evidence="4" id="KW-1185">Reference proteome</keyword>
<dbReference type="AlphaFoldDB" id="A0A7J5U0B9"/>
<name>A0A7J5U0B9_9BACT</name>
<feature type="transmembrane region" description="Helical" evidence="2">
    <location>
        <begin position="190"/>
        <end position="211"/>
    </location>
</feature>
<keyword evidence="2" id="KW-0812">Transmembrane</keyword>
<evidence type="ECO:0000313" key="3">
    <source>
        <dbReference type="EMBL" id="KAB7731196.1"/>
    </source>
</evidence>
<evidence type="ECO:0008006" key="5">
    <source>
        <dbReference type="Google" id="ProtNLM"/>
    </source>
</evidence>
<dbReference type="EMBL" id="WELI01000003">
    <property type="protein sequence ID" value="KAB7731196.1"/>
    <property type="molecule type" value="Genomic_DNA"/>
</dbReference>
<evidence type="ECO:0000313" key="4">
    <source>
        <dbReference type="Proteomes" id="UP000488299"/>
    </source>
</evidence>
<keyword evidence="2" id="KW-0472">Membrane</keyword>
<feature type="transmembrane region" description="Helical" evidence="2">
    <location>
        <begin position="151"/>
        <end position="169"/>
    </location>
</feature>
<comment type="caution">
    <text evidence="3">The sequence shown here is derived from an EMBL/GenBank/DDBJ whole genome shotgun (WGS) entry which is preliminary data.</text>
</comment>
<reference evidence="3 4" key="1">
    <citation type="submission" date="2019-10" db="EMBL/GenBank/DDBJ databases">
        <title>Rudanella paleaurantiibacter sp. nov., isolated from sludge.</title>
        <authorList>
            <person name="Xu S.Q."/>
        </authorList>
    </citation>
    <scope>NUCLEOTIDE SEQUENCE [LARGE SCALE GENOMIC DNA]</scope>
    <source>
        <strain evidence="3 4">HX-22-17</strain>
    </source>
</reference>
<evidence type="ECO:0000256" key="1">
    <source>
        <dbReference type="SAM" id="MobiDB-lite"/>
    </source>
</evidence>
<feature type="compositionally biased region" description="Low complexity" evidence="1">
    <location>
        <begin position="420"/>
        <end position="432"/>
    </location>
</feature>
<dbReference type="RefSeq" id="WP_152124179.1">
    <property type="nucleotide sequence ID" value="NZ_WELI01000003.1"/>
</dbReference>
<protein>
    <recommendedName>
        <fullName evidence="5">LapA family protein</fullName>
    </recommendedName>
</protein>
<organism evidence="3 4">
    <name type="scientific">Rudanella paleaurantiibacter</name>
    <dbReference type="NCBI Taxonomy" id="2614655"/>
    <lineage>
        <taxon>Bacteria</taxon>
        <taxon>Pseudomonadati</taxon>
        <taxon>Bacteroidota</taxon>
        <taxon>Cytophagia</taxon>
        <taxon>Cytophagales</taxon>
        <taxon>Cytophagaceae</taxon>
        <taxon>Rudanella</taxon>
    </lineage>
</organism>
<gene>
    <name evidence="3" type="ORF">F5984_10350</name>
</gene>
<proteinExistence type="predicted"/>
<dbReference type="Proteomes" id="UP000488299">
    <property type="component" value="Unassembled WGS sequence"/>
</dbReference>
<sequence>MEPTNQPDFQHGYSSGVEGVTPDAYEGYLSSQVNLDWLNERIAEKRATIEQIQGQLGEATVARKTAFAQLQEHLLQVSVAAKRVEGFQAEQDALLTERTELQQRRAKHTPEYSLLAGLLFLVAGVSFLAGDLIISHEIVAYALNIRNTTEAWAFAVGLAMVSILLKPAYDRLVEQPYQRDPVAHGRRYGRFKIGLAVFAMLTLAVLGWFRYEAYRTDQLKSAINKSIRQMQQSSLSADGDGTVAADPALLARIEKQLQQSSELNLTLVNSPWALLSFVLSGLLFALAGAVCLGIGLPVLSDFWFRWLQADWRLRRIRKRLRRVQQELEPAESTLAGHLTRKAVLEHELALTPDPAELTARQQALHVEIDDMLAECRLAQTDSRIANFTDGFQKGAVARRTLSEGEQQQVKTNYLSNQANAKAPRPTLPTAAPRPHEALRNLIAGELDRREE</sequence>
<feature type="transmembrane region" description="Helical" evidence="2">
    <location>
        <begin position="272"/>
        <end position="299"/>
    </location>
</feature>
<feature type="region of interest" description="Disordered" evidence="1">
    <location>
        <begin position="416"/>
        <end position="436"/>
    </location>
</feature>
<keyword evidence="2" id="KW-1133">Transmembrane helix</keyword>